<dbReference type="InterPro" id="IPR017853">
    <property type="entry name" value="GH"/>
</dbReference>
<dbReference type="AlphaFoldDB" id="A0A1V8SZ71"/>
<comment type="similarity">
    <text evidence="3">Belongs to the glycosyl hydrolase 5 (cellulase A) family.</text>
</comment>
<keyword evidence="8" id="KW-0326">Glycosidase</keyword>
<dbReference type="Gene3D" id="3.20.20.80">
    <property type="entry name" value="Glycosidases"/>
    <property type="match status" value="1"/>
</dbReference>
<evidence type="ECO:0000313" key="11">
    <source>
        <dbReference type="EMBL" id="OQO04457.1"/>
    </source>
</evidence>
<evidence type="ECO:0000256" key="2">
    <source>
        <dbReference type="ARBA" id="ARBA00004613"/>
    </source>
</evidence>
<dbReference type="GO" id="GO:0005576">
    <property type="term" value="C:extracellular region"/>
    <property type="evidence" value="ECO:0007669"/>
    <property type="project" value="UniProtKB-SubCell"/>
</dbReference>
<proteinExistence type="inferred from homology"/>
<reference evidence="12" key="1">
    <citation type="submission" date="2017-03" db="EMBL/GenBank/DDBJ databases">
        <title>Genomes of endolithic fungi from Antarctica.</title>
        <authorList>
            <person name="Coleine C."/>
            <person name="Masonjones S."/>
            <person name="Stajich J.E."/>
        </authorList>
    </citation>
    <scope>NUCLEOTIDE SEQUENCE [LARGE SCALE GENOMIC DNA]</scope>
    <source>
        <strain evidence="12">CCFEE 5527</strain>
    </source>
</reference>
<dbReference type="SMART" id="SM00236">
    <property type="entry name" value="fCBD"/>
    <property type="match status" value="1"/>
</dbReference>
<dbReference type="PROSITE" id="PS00562">
    <property type="entry name" value="CBM1_1"/>
    <property type="match status" value="1"/>
</dbReference>
<dbReference type="InParanoid" id="A0A1V8SZ71"/>
<evidence type="ECO:0000256" key="6">
    <source>
        <dbReference type="ARBA" id="ARBA00022729"/>
    </source>
</evidence>
<feature type="signal peptide" evidence="9">
    <location>
        <begin position="1"/>
        <end position="18"/>
    </location>
</feature>
<dbReference type="GO" id="GO:0046355">
    <property type="term" value="P:mannan catabolic process"/>
    <property type="evidence" value="ECO:0007669"/>
    <property type="project" value="UniProtKB-ARBA"/>
</dbReference>
<dbReference type="PROSITE" id="PS51164">
    <property type="entry name" value="CBM1_2"/>
    <property type="match status" value="1"/>
</dbReference>
<dbReference type="SUPFAM" id="SSF51445">
    <property type="entry name" value="(Trans)glycosidases"/>
    <property type="match status" value="1"/>
</dbReference>
<evidence type="ECO:0000256" key="5">
    <source>
        <dbReference type="ARBA" id="ARBA00022525"/>
    </source>
</evidence>
<dbReference type="InterPro" id="IPR000254">
    <property type="entry name" value="CBD"/>
</dbReference>
<dbReference type="EC" id="3.2.1.78" evidence="4"/>
<keyword evidence="5" id="KW-0964">Secreted</keyword>
<comment type="catalytic activity">
    <reaction evidence="1">
        <text>Random hydrolysis of (1-&gt;4)-beta-D-mannosidic linkages in mannans, galactomannans and glucomannans.</text>
        <dbReference type="EC" id="3.2.1.78"/>
    </reaction>
</comment>
<keyword evidence="6 9" id="KW-0732">Signal</keyword>
<dbReference type="InterPro" id="IPR045053">
    <property type="entry name" value="MAN-like"/>
</dbReference>
<evidence type="ECO:0000256" key="7">
    <source>
        <dbReference type="ARBA" id="ARBA00022801"/>
    </source>
</evidence>
<evidence type="ECO:0000259" key="10">
    <source>
        <dbReference type="PROSITE" id="PS51164"/>
    </source>
</evidence>
<feature type="domain" description="CBM1" evidence="10">
    <location>
        <begin position="18"/>
        <end position="54"/>
    </location>
</feature>
<gene>
    <name evidence="11" type="ORF">B0A48_09379</name>
</gene>
<comment type="caution">
    <text evidence="11">The sequence shown here is derived from an EMBL/GenBank/DDBJ whole genome shotgun (WGS) entry which is preliminary data.</text>
</comment>
<dbReference type="PANTHER" id="PTHR31451">
    <property type="match status" value="1"/>
</dbReference>
<keyword evidence="12" id="KW-1185">Reference proteome</keyword>
<dbReference type="OrthoDB" id="406631at2759"/>
<dbReference type="GO" id="GO:0016985">
    <property type="term" value="F:mannan endo-1,4-beta-mannosidase activity"/>
    <property type="evidence" value="ECO:0007669"/>
    <property type="project" value="UniProtKB-EC"/>
</dbReference>
<comment type="subcellular location">
    <subcellularLocation>
        <location evidence="2">Secreted</location>
    </subcellularLocation>
</comment>
<keyword evidence="7" id="KW-0378">Hydrolase</keyword>
<dbReference type="Proteomes" id="UP000192596">
    <property type="component" value="Unassembled WGS sequence"/>
</dbReference>
<sequence length="469" mass="49436">MNVFLTIAALASVAAAQAAVGAWGQCGGQGWSGGTTCVAGYTCQAQNQYYSQCLPGTASTTKPSTSIVTSTTTLKVVVTTTSKSTTTTTKPVITTSASTSSTSKLATTTTTSTLPAVSGAIATTSGTSLVIDGKLQYFVGTNTYWIGFLTNNADVDLVMQHLATSGIKVLRVWGFNDVTSTPSTGTVYYQSFINGVASINTGTNGLQRLDYVVASAQAHGIKLIVNFVNNWTDYGGMAAYFSYAGITSNAQWYASAKAQAQYQAYIRAVVTRYAGSPAIFAWELANEARCNGCATSVMQNWVKTTAAHIKSLDGKHMVTTGSEGFGLTTGSDGSYPYQFGEGTDFAANCADPNIDFCTYHQYPDSWGIPAASAQAWGNAWIQSHAAACIAIGKPCVLEEFGYSDNCAIELSWETTASKTNGTGGDMFWQYGDTLSSGLTSQDGNTVYYLSDLWNCMIAPHLADVKAKNG</sequence>
<dbReference type="STRING" id="1507870.A0A1V8SZ71"/>
<dbReference type="GO" id="GO:0030248">
    <property type="term" value="F:cellulose binding"/>
    <property type="evidence" value="ECO:0007669"/>
    <property type="project" value="InterPro"/>
</dbReference>
<dbReference type="Pfam" id="PF26410">
    <property type="entry name" value="GH5_mannosidase"/>
    <property type="match status" value="1"/>
</dbReference>
<dbReference type="Pfam" id="PF00734">
    <property type="entry name" value="CBM_1"/>
    <property type="match status" value="1"/>
</dbReference>
<organism evidence="11 12">
    <name type="scientific">Cryoendolithus antarcticus</name>
    <dbReference type="NCBI Taxonomy" id="1507870"/>
    <lineage>
        <taxon>Eukaryota</taxon>
        <taxon>Fungi</taxon>
        <taxon>Dikarya</taxon>
        <taxon>Ascomycota</taxon>
        <taxon>Pezizomycotina</taxon>
        <taxon>Dothideomycetes</taxon>
        <taxon>Dothideomycetidae</taxon>
        <taxon>Cladosporiales</taxon>
        <taxon>Cladosporiaceae</taxon>
        <taxon>Cryoendolithus</taxon>
    </lineage>
</organism>
<evidence type="ECO:0000256" key="1">
    <source>
        <dbReference type="ARBA" id="ARBA00001678"/>
    </source>
</evidence>
<dbReference type="InterPro" id="IPR001547">
    <property type="entry name" value="Glyco_hydro_5"/>
</dbReference>
<dbReference type="PANTHER" id="PTHR31451:SF39">
    <property type="entry name" value="MANNAN ENDO-1,4-BETA-MANNOSIDASE 1"/>
    <property type="match status" value="1"/>
</dbReference>
<dbReference type="FunFam" id="3.20.20.80:FF:000076">
    <property type="entry name" value="Mannan endo-1,4-beta-mannosidase A"/>
    <property type="match status" value="1"/>
</dbReference>
<evidence type="ECO:0000256" key="3">
    <source>
        <dbReference type="ARBA" id="ARBA00005641"/>
    </source>
</evidence>
<evidence type="ECO:0000256" key="9">
    <source>
        <dbReference type="SAM" id="SignalP"/>
    </source>
</evidence>
<accession>A0A1V8SZ71</accession>
<dbReference type="InterPro" id="IPR035971">
    <property type="entry name" value="CBD_sf"/>
</dbReference>
<dbReference type="EMBL" id="NAJO01000021">
    <property type="protein sequence ID" value="OQO04457.1"/>
    <property type="molecule type" value="Genomic_DNA"/>
</dbReference>
<name>A0A1V8SZ71_9PEZI</name>
<evidence type="ECO:0000256" key="8">
    <source>
        <dbReference type="ARBA" id="ARBA00023295"/>
    </source>
</evidence>
<dbReference type="SUPFAM" id="SSF57180">
    <property type="entry name" value="Cellulose-binding domain"/>
    <property type="match status" value="1"/>
</dbReference>
<feature type="chain" id="PRO_5012167087" description="mannan endo-1,4-beta-mannosidase" evidence="9">
    <location>
        <begin position="19"/>
        <end position="469"/>
    </location>
</feature>
<protein>
    <recommendedName>
        <fullName evidence="4">mannan endo-1,4-beta-mannosidase</fullName>
        <ecNumber evidence="4">3.2.1.78</ecNumber>
    </recommendedName>
</protein>
<evidence type="ECO:0000256" key="4">
    <source>
        <dbReference type="ARBA" id="ARBA00012706"/>
    </source>
</evidence>
<evidence type="ECO:0000313" key="12">
    <source>
        <dbReference type="Proteomes" id="UP000192596"/>
    </source>
</evidence>